<feature type="transmembrane region" description="Helical" evidence="1">
    <location>
        <begin position="281"/>
        <end position="301"/>
    </location>
</feature>
<protein>
    <recommendedName>
        <fullName evidence="2">Histidine kinase N-terminal 7TM region domain-containing protein</fullName>
    </recommendedName>
</protein>
<feature type="transmembrane region" description="Helical" evidence="1">
    <location>
        <begin position="307"/>
        <end position="327"/>
    </location>
</feature>
<evidence type="ECO:0000313" key="4">
    <source>
        <dbReference type="Proteomes" id="UP000681075"/>
    </source>
</evidence>
<evidence type="ECO:0000313" key="3">
    <source>
        <dbReference type="EMBL" id="GIL39880.1"/>
    </source>
</evidence>
<feature type="transmembrane region" description="Helical" evidence="1">
    <location>
        <begin position="339"/>
        <end position="361"/>
    </location>
</feature>
<dbReference type="EMBL" id="BOPV01000001">
    <property type="protein sequence ID" value="GIL39880.1"/>
    <property type="molecule type" value="Genomic_DNA"/>
</dbReference>
<keyword evidence="1" id="KW-0812">Transmembrane</keyword>
<feature type="domain" description="Histidine kinase N-terminal 7TM region" evidence="2">
    <location>
        <begin position="131"/>
        <end position="333"/>
    </location>
</feature>
<gene>
    <name evidence="3" type="ORF">TMPK1_21170</name>
</gene>
<feature type="transmembrane region" description="Helical" evidence="1">
    <location>
        <begin position="248"/>
        <end position="266"/>
    </location>
</feature>
<reference evidence="3" key="1">
    <citation type="submission" date="2021-02" db="EMBL/GenBank/DDBJ databases">
        <title>Genome sequence of Rhodospirillales sp. strain TMPK1 isolated from soil.</title>
        <authorList>
            <person name="Nakai R."/>
            <person name="Kusada H."/>
            <person name="Tamaki H."/>
        </authorList>
    </citation>
    <scope>NUCLEOTIDE SEQUENCE</scope>
    <source>
        <strain evidence="3">TMPK1</strain>
    </source>
</reference>
<keyword evidence="4" id="KW-1185">Reference proteome</keyword>
<feature type="transmembrane region" description="Helical" evidence="1">
    <location>
        <begin position="125"/>
        <end position="144"/>
    </location>
</feature>
<organism evidence="3 4">
    <name type="scientific">Roseiterribacter gracilis</name>
    <dbReference type="NCBI Taxonomy" id="2812848"/>
    <lineage>
        <taxon>Bacteria</taxon>
        <taxon>Pseudomonadati</taxon>
        <taxon>Pseudomonadota</taxon>
        <taxon>Alphaproteobacteria</taxon>
        <taxon>Rhodospirillales</taxon>
        <taxon>Roseiterribacteraceae</taxon>
        <taxon>Roseiterribacter</taxon>
    </lineage>
</organism>
<evidence type="ECO:0000259" key="2">
    <source>
        <dbReference type="Pfam" id="PF16927"/>
    </source>
</evidence>
<evidence type="ECO:0000256" key="1">
    <source>
        <dbReference type="SAM" id="Phobius"/>
    </source>
</evidence>
<dbReference type="AlphaFoldDB" id="A0A8S8XFN2"/>
<dbReference type="RefSeq" id="WP_420242999.1">
    <property type="nucleotide sequence ID" value="NZ_BOPV01000001.1"/>
</dbReference>
<feature type="transmembrane region" description="Helical" evidence="1">
    <location>
        <begin position="156"/>
        <end position="174"/>
    </location>
</feature>
<dbReference type="Pfam" id="PF16927">
    <property type="entry name" value="HisKA_7TM"/>
    <property type="match status" value="1"/>
</dbReference>
<sequence length="563" mass="61608">MMTPRWVIPAFRLLIAIFTVVTIVFYTLAAPATFRALLSGEQPSIGAVLGSGPVFTNDRTIVALRPDGPLARAGAQVGDLVEIHGRWPRRDGIGSTQHVDITGGDGQRRSADIVLDAEPADLSRIIIWFSVVAAIPTLGLAVALAVRRADAFAERALAIAFAAYALFDVMDALPTETLRTIGIVEWLIGSASAYICYALFALYFLRPAEDRLRADERIFLTLQPVAAALQVVALAFERYSWNLPGWLDFYPAIYVQCVYLFIAIVLRRRWRASGGEARERLRWIGLAFATNWISDLIAWYPENTVPLNAATVLGAIVTIGVFAYAILRRRVFEFGFAVNRAAVFGVTSLVLVGLFAALTAITDRVLHIDDGVARNWSDIAITVGLAVAAARVRKLAEAWVERLLFRDLHAREAALRAFVRRSSHFETDPALLAALHDALAQFIGRNAVSIYRRAGADFYVAQIDDLGLGPSFAVDAPIAVELRSRGAAMRDGSGWVLPMQQGGRVDGFVVVGEKADREIYRPDEIELLANCVRQVGLDLQALRVTALERELAQQRGAPVAECA</sequence>
<keyword evidence="1" id="KW-1133">Transmembrane helix</keyword>
<name>A0A8S8XFN2_9PROT</name>
<accession>A0A8S8XFN2</accession>
<dbReference type="InterPro" id="IPR031621">
    <property type="entry name" value="HisKA_7TM"/>
</dbReference>
<keyword evidence="1" id="KW-0472">Membrane</keyword>
<comment type="caution">
    <text evidence="3">The sequence shown here is derived from an EMBL/GenBank/DDBJ whole genome shotgun (WGS) entry which is preliminary data.</text>
</comment>
<feature type="transmembrane region" description="Helical" evidence="1">
    <location>
        <begin position="217"/>
        <end position="236"/>
    </location>
</feature>
<feature type="transmembrane region" description="Helical" evidence="1">
    <location>
        <begin position="186"/>
        <end position="205"/>
    </location>
</feature>
<dbReference type="Proteomes" id="UP000681075">
    <property type="component" value="Unassembled WGS sequence"/>
</dbReference>
<proteinExistence type="predicted"/>